<evidence type="ECO:0000259" key="5">
    <source>
        <dbReference type="Pfam" id="PF01103"/>
    </source>
</evidence>
<comment type="caution">
    <text evidence="7">The sequence shown here is derived from an EMBL/GenBank/DDBJ whole genome shotgun (WGS) entry which is preliminary data.</text>
</comment>
<dbReference type="Pfam" id="PF07244">
    <property type="entry name" value="POTRA"/>
    <property type="match status" value="3"/>
</dbReference>
<keyword evidence="4" id="KW-0472">Membrane</keyword>
<evidence type="ECO:0000256" key="1">
    <source>
        <dbReference type="ARBA" id="ARBA00004370"/>
    </source>
</evidence>
<sequence>MGVTLLLLALLTQTPEPDNAPATITGVEVRLPVGADRKLLERVPQLITVRKGQTLSRRAVERSIESLFATNKFADIEVLAQDGEGGVEIIFLLEPRKNVGSIFVEGHRALSKNEVLAVTKLEPGAEYWPERLEQAGEAVRALYVRRGYHAVRVRTEAVMVEGSLSVGFVIDEGEAARVRSISFSGEPGLPLRRLLEAIDLEPGDVLDMAKADQGLERVRKLLREERFYRARVDLAEVTVDGRLVVPIVAGPRYDVVFSGNRMAGDMALTNLLAYDGDETLDTSLTLRLQQRLERFYRYRGYHDARVRVSEVLRPGAREAALGFEIEEGHPLRVTDVTFEGADKVNKEELRQVLRNVVEVSAPVVSLDVHGTGEPTDVAGRVSPEFAQVMPAPRGDTVLVEEAWLDATRAMAALYRERGYLRVKVTFAGAEISNGVARGHFVIEEGPQARYRVVNAEGLPPGFKSDTLSQNRVGTPFSAVELARIERDVSRELGRQGYLFADLDSGFTLDDSGQQADAFLTVKPGPQVKVRAVLPVGQVRTAEDVILKQATMKEGRPLDSESLFSTQANLQSLNIFRNVQVEMLSPERPEPLKTVLLKVRERPLVTLDPSFGYFFADGVRVAVDGAVPNIGGRAITLTGRGQLNLFFLSYPALTRQIDLSDLELWRQIGGRLNASLDAPSLLPAQLGLRFDAVLERVFRPQFRFSRAAGGATLNWAHSFDSVPRIEWMRPKLTLALTYEMEWSFVESVGTALTSIPPTSLVDQERLRFLFGEYTLHGVRFSPALDLRDNALTPHRGLLIQGLSEITGAISARDEQLNPVTVNFLKLSGQVTGYIPIGERVVLAVSLRGGRIFPLQAGSTTPPVRRFFLGGATSVRGFNEDQLIAEDSRERYRNDVRDCQVLAGKDGCSSAAKTVLAGRQVPSQGGELFGVFKTELRFPAFSVFDMGVFFEAGNLWLQTPTTLNLRPVVGLGLRYGTPIGPLALDLGFNLTPDTLINEPPVVLHFNIGGF</sequence>
<organism evidence="7 8">
    <name type="scientific">Archangium gephyra</name>
    <dbReference type="NCBI Taxonomy" id="48"/>
    <lineage>
        <taxon>Bacteria</taxon>
        <taxon>Pseudomonadati</taxon>
        <taxon>Myxococcota</taxon>
        <taxon>Myxococcia</taxon>
        <taxon>Myxococcales</taxon>
        <taxon>Cystobacterineae</taxon>
        <taxon>Archangiaceae</taxon>
        <taxon>Archangium</taxon>
    </lineage>
</organism>
<evidence type="ECO:0000256" key="4">
    <source>
        <dbReference type="ARBA" id="ARBA00023136"/>
    </source>
</evidence>
<evidence type="ECO:0000256" key="2">
    <source>
        <dbReference type="ARBA" id="ARBA00022452"/>
    </source>
</evidence>
<evidence type="ECO:0000313" key="7">
    <source>
        <dbReference type="EMBL" id="PZR11417.1"/>
    </source>
</evidence>
<dbReference type="PANTHER" id="PTHR12815:SF18">
    <property type="entry name" value="SORTING AND ASSEMBLY MACHINERY COMPONENT 50 HOMOLOG"/>
    <property type="match status" value="1"/>
</dbReference>
<evidence type="ECO:0000259" key="6">
    <source>
        <dbReference type="Pfam" id="PF07244"/>
    </source>
</evidence>
<dbReference type="PANTHER" id="PTHR12815">
    <property type="entry name" value="SORTING AND ASSEMBLY MACHINERY SAMM50 PROTEIN FAMILY MEMBER"/>
    <property type="match status" value="1"/>
</dbReference>
<dbReference type="InterPro" id="IPR000184">
    <property type="entry name" value="Bac_surfAg_D15"/>
</dbReference>
<dbReference type="Gene3D" id="2.40.160.50">
    <property type="entry name" value="membrane protein fhac: a member of the omp85/tpsb transporter family"/>
    <property type="match status" value="1"/>
</dbReference>
<keyword evidence="3" id="KW-0812">Transmembrane</keyword>
<dbReference type="AlphaFoldDB" id="A0A2W5TBW6"/>
<dbReference type="Gene3D" id="3.10.20.310">
    <property type="entry name" value="membrane protein fhac"/>
    <property type="match status" value="6"/>
</dbReference>
<dbReference type="Pfam" id="PF01103">
    <property type="entry name" value="Omp85"/>
    <property type="match status" value="1"/>
</dbReference>
<reference evidence="7 8" key="1">
    <citation type="submission" date="2017-08" db="EMBL/GenBank/DDBJ databases">
        <title>Infants hospitalized years apart are colonized by the same room-sourced microbial strains.</title>
        <authorList>
            <person name="Brooks B."/>
            <person name="Olm M.R."/>
            <person name="Firek B.A."/>
            <person name="Baker R."/>
            <person name="Thomas B.C."/>
            <person name="Morowitz M.J."/>
            <person name="Banfield J.F."/>
        </authorList>
    </citation>
    <scope>NUCLEOTIDE SEQUENCE [LARGE SCALE GENOMIC DNA]</scope>
    <source>
        <strain evidence="7">S2_003_000_R2_14</strain>
    </source>
</reference>
<proteinExistence type="predicted"/>
<accession>A0A2W5TBW6</accession>
<dbReference type="InterPro" id="IPR010827">
    <property type="entry name" value="BamA/TamA_POTRA"/>
</dbReference>
<keyword evidence="2" id="KW-1134">Transmembrane beta strand</keyword>
<dbReference type="InterPro" id="IPR039910">
    <property type="entry name" value="D15-like"/>
</dbReference>
<dbReference type="GO" id="GO:0019867">
    <property type="term" value="C:outer membrane"/>
    <property type="evidence" value="ECO:0007669"/>
    <property type="project" value="InterPro"/>
</dbReference>
<feature type="domain" description="POTRA" evidence="6">
    <location>
        <begin position="177"/>
        <end position="237"/>
    </location>
</feature>
<feature type="domain" description="Bacterial surface antigen (D15)" evidence="5">
    <location>
        <begin position="773"/>
        <end position="1006"/>
    </location>
</feature>
<feature type="domain" description="POTRA" evidence="6">
    <location>
        <begin position="254"/>
        <end position="328"/>
    </location>
</feature>
<dbReference type="Proteomes" id="UP000249061">
    <property type="component" value="Unassembled WGS sequence"/>
</dbReference>
<gene>
    <name evidence="7" type="ORF">DI536_17470</name>
</gene>
<comment type="subcellular location">
    <subcellularLocation>
        <location evidence="1">Membrane</location>
    </subcellularLocation>
</comment>
<evidence type="ECO:0000256" key="3">
    <source>
        <dbReference type="ARBA" id="ARBA00022692"/>
    </source>
</evidence>
<feature type="domain" description="POTRA" evidence="6">
    <location>
        <begin position="99"/>
        <end position="173"/>
    </location>
</feature>
<name>A0A2W5TBW6_9BACT</name>
<protein>
    <submittedName>
        <fullName evidence="7">Polymerase</fullName>
    </submittedName>
</protein>
<evidence type="ECO:0000313" key="8">
    <source>
        <dbReference type="Proteomes" id="UP000249061"/>
    </source>
</evidence>
<dbReference type="EMBL" id="QFQP01000014">
    <property type="protein sequence ID" value="PZR11417.1"/>
    <property type="molecule type" value="Genomic_DNA"/>
</dbReference>